<reference evidence="2" key="2">
    <citation type="submission" date="2023-06" db="EMBL/GenBank/DDBJ databases">
        <authorList>
            <consortium name="Lawrence Berkeley National Laboratory"/>
            <person name="Haridas S."/>
            <person name="Hensen N."/>
            <person name="Bonometti L."/>
            <person name="Westerberg I."/>
            <person name="Brannstrom I.O."/>
            <person name="Guillou S."/>
            <person name="Cros-Aarteil S."/>
            <person name="Calhoun S."/>
            <person name="Kuo A."/>
            <person name="Mondo S."/>
            <person name="Pangilinan J."/>
            <person name="Riley R."/>
            <person name="Labutti K."/>
            <person name="Andreopoulos B."/>
            <person name="Lipzen A."/>
            <person name="Chen C."/>
            <person name="Yanf M."/>
            <person name="Daum C."/>
            <person name="Ng V."/>
            <person name="Clum A."/>
            <person name="Steindorff A."/>
            <person name="Ohm R."/>
            <person name="Martin F."/>
            <person name="Silar P."/>
            <person name="Natvig D."/>
            <person name="Lalanne C."/>
            <person name="Gautier V."/>
            <person name="Ament-Velasquez S.L."/>
            <person name="Kruys A."/>
            <person name="Hutchinson M.I."/>
            <person name="Powell A.J."/>
            <person name="Barry K."/>
            <person name="Miller A.N."/>
            <person name="Grigoriev I.V."/>
            <person name="Debuchy R."/>
            <person name="Gladieux P."/>
            <person name="Thoren M.H."/>
            <person name="Johannesson H."/>
        </authorList>
    </citation>
    <scope>NUCLEOTIDE SEQUENCE</scope>
    <source>
        <strain evidence="2">CBS 560.94</strain>
    </source>
</reference>
<accession>A0AAE0JFG3</accession>
<evidence type="ECO:0000313" key="2">
    <source>
        <dbReference type="EMBL" id="KAK3345311.1"/>
    </source>
</evidence>
<dbReference type="Proteomes" id="UP001278500">
    <property type="component" value="Unassembled WGS sequence"/>
</dbReference>
<comment type="caution">
    <text evidence="2">The sequence shown here is derived from an EMBL/GenBank/DDBJ whole genome shotgun (WGS) entry which is preliminary data.</text>
</comment>
<keyword evidence="3" id="KW-1185">Reference proteome</keyword>
<name>A0AAE0JFG3_9PEZI</name>
<dbReference type="AlphaFoldDB" id="A0AAE0JFG3"/>
<feature type="region of interest" description="Disordered" evidence="1">
    <location>
        <begin position="53"/>
        <end position="73"/>
    </location>
</feature>
<organism evidence="2 3">
    <name type="scientific">Neurospora tetraspora</name>
    <dbReference type="NCBI Taxonomy" id="94610"/>
    <lineage>
        <taxon>Eukaryota</taxon>
        <taxon>Fungi</taxon>
        <taxon>Dikarya</taxon>
        <taxon>Ascomycota</taxon>
        <taxon>Pezizomycotina</taxon>
        <taxon>Sordariomycetes</taxon>
        <taxon>Sordariomycetidae</taxon>
        <taxon>Sordariales</taxon>
        <taxon>Sordariaceae</taxon>
        <taxon>Neurospora</taxon>
    </lineage>
</organism>
<protein>
    <submittedName>
        <fullName evidence="2">Uncharacterized protein</fullName>
    </submittedName>
</protein>
<evidence type="ECO:0000256" key="1">
    <source>
        <dbReference type="SAM" id="MobiDB-lite"/>
    </source>
</evidence>
<gene>
    <name evidence="2" type="ORF">B0H65DRAFT_466250</name>
</gene>
<evidence type="ECO:0000313" key="3">
    <source>
        <dbReference type="Proteomes" id="UP001278500"/>
    </source>
</evidence>
<proteinExistence type="predicted"/>
<dbReference type="GeneID" id="87864000"/>
<sequence length="113" mass="12455">MPIAYSLCRVCCRPFDPSDDLPVQQTGASARLSHIMGHPFHLLAISSWAKEPGSQEASELGSQESRHCPPLPHRVRQIAPQGTRGWRPRVSCLQYRSHKVPSALLAESSCSPN</sequence>
<dbReference type="RefSeq" id="XP_062681924.1">
    <property type="nucleotide sequence ID" value="XM_062826846.1"/>
</dbReference>
<reference evidence="2" key="1">
    <citation type="journal article" date="2023" name="Mol. Phylogenet. Evol.">
        <title>Genome-scale phylogeny and comparative genomics of the fungal order Sordariales.</title>
        <authorList>
            <person name="Hensen N."/>
            <person name="Bonometti L."/>
            <person name="Westerberg I."/>
            <person name="Brannstrom I.O."/>
            <person name="Guillou S."/>
            <person name="Cros-Aarteil S."/>
            <person name="Calhoun S."/>
            <person name="Haridas S."/>
            <person name="Kuo A."/>
            <person name="Mondo S."/>
            <person name="Pangilinan J."/>
            <person name="Riley R."/>
            <person name="LaButti K."/>
            <person name="Andreopoulos B."/>
            <person name="Lipzen A."/>
            <person name="Chen C."/>
            <person name="Yan M."/>
            <person name="Daum C."/>
            <person name="Ng V."/>
            <person name="Clum A."/>
            <person name="Steindorff A."/>
            <person name="Ohm R.A."/>
            <person name="Martin F."/>
            <person name="Silar P."/>
            <person name="Natvig D.O."/>
            <person name="Lalanne C."/>
            <person name="Gautier V."/>
            <person name="Ament-Velasquez S.L."/>
            <person name="Kruys A."/>
            <person name="Hutchinson M.I."/>
            <person name="Powell A.J."/>
            <person name="Barry K."/>
            <person name="Miller A.N."/>
            <person name="Grigoriev I.V."/>
            <person name="Debuchy R."/>
            <person name="Gladieux P."/>
            <person name="Hiltunen Thoren M."/>
            <person name="Johannesson H."/>
        </authorList>
    </citation>
    <scope>NUCLEOTIDE SEQUENCE</scope>
    <source>
        <strain evidence="2">CBS 560.94</strain>
    </source>
</reference>
<dbReference type="EMBL" id="JAUEPP010000004">
    <property type="protein sequence ID" value="KAK3345311.1"/>
    <property type="molecule type" value="Genomic_DNA"/>
</dbReference>